<organism evidence="1 2">
    <name type="scientific">Phtheirospermum japonicum</name>
    <dbReference type="NCBI Taxonomy" id="374723"/>
    <lineage>
        <taxon>Eukaryota</taxon>
        <taxon>Viridiplantae</taxon>
        <taxon>Streptophyta</taxon>
        <taxon>Embryophyta</taxon>
        <taxon>Tracheophyta</taxon>
        <taxon>Spermatophyta</taxon>
        <taxon>Magnoliopsida</taxon>
        <taxon>eudicotyledons</taxon>
        <taxon>Gunneridae</taxon>
        <taxon>Pentapetalae</taxon>
        <taxon>asterids</taxon>
        <taxon>lamiids</taxon>
        <taxon>Lamiales</taxon>
        <taxon>Orobanchaceae</taxon>
        <taxon>Orobanchaceae incertae sedis</taxon>
        <taxon>Phtheirospermum</taxon>
    </lineage>
</organism>
<name>A0A830DED6_9LAMI</name>
<keyword evidence="2" id="KW-1185">Reference proteome</keyword>
<dbReference type="EMBL" id="BMAC01001324">
    <property type="protein sequence ID" value="GFQ06845.1"/>
    <property type="molecule type" value="Genomic_DNA"/>
</dbReference>
<dbReference type="AlphaFoldDB" id="A0A830DED6"/>
<evidence type="ECO:0000313" key="1">
    <source>
        <dbReference type="EMBL" id="GFQ06845.1"/>
    </source>
</evidence>
<accession>A0A830DED6</accession>
<sequence length="67" mass="7230">MPAVSDEHLLSSSARLGMYLEPVMSAADLMMGEISLLPLPDLQILAGRISEEYCVSGLYLCKTDNIG</sequence>
<evidence type="ECO:0000313" key="2">
    <source>
        <dbReference type="Proteomes" id="UP000653305"/>
    </source>
</evidence>
<comment type="caution">
    <text evidence="1">The sequence shown here is derived from an EMBL/GenBank/DDBJ whole genome shotgun (WGS) entry which is preliminary data.</text>
</comment>
<proteinExistence type="predicted"/>
<reference evidence="1" key="1">
    <citation type="submission" date="2020-07" db="EMBL/GenBank/DDBJ databases">
        <title>Ethylene signaling mediates host invasion by parasitic plants.</title>
        <authorList>
            <person name="Yoshida S."/>
        </authorList>
    </citation>
    <scope>NUCLEOTIDE SEQUENCE</scope>
    <source>
        <strain evidence="1">Okayama</strain>
    </source>
</reference>
<gene>
    <name evidence="1" type="ORF">PHJA_002828500</name>
</gene>
<dbReference type="Proteomes" id="UP000653305">
    <property type="component" value="Unassembled WGS sequence"/>
</dbReference>
<protein>
    <submittedName>
        <fullName evidence="1">Uncharacterized protein</fullName>
    </submittedName>
</protein>